<dbReference type="Proteomes" id="UP001240150">
    <property type="component" value="Chromosome"/>
</dbReference>
<keyword evidence="2" id="KW-1185">Reference proteome</keyword>
<gene>
    <name evidence="1" type="ORF">ACTOB_003831</name>
</gene>
<evidence type="ECO:0000313" key="1">
    <source>
        <dbReference type="EMBL" id="WIN00146.1"/>
    </source>
</evidence>
<reference evidence="1 2" key="1">
    <citation type="submission" date="2023-06" db="EMBL/GenBank/DDBJ databases">
        <authorList>
            <person name="Yushchuk O."/>
            <person name="Binda E."/>
            <person name="Ruckert-Reed C."/>
            <person name="Fedorenko V."/>
            <person name="Kalinowski J."/>
            <person name="Marinelli F."/>
        </authorList>
    </citation>
    <scope>NUCLEOTIDE SEQUENCE [LARGE SCALE GENOMIC DNA]</scope>
    <source>
        <strain evidence="1 2">NRRL 3884</strain>
    </source>
</reference>
<evidence type="ECO:0000313" key="2">
    <source>
        <dbReference type="Proteomes" id="UP001240150"/>
    </source>
</evidence>
<dbReference type="RefSeq" id="WP_284921628.1">
    <property type="nucleotide sequence ID" value="NZ_CP126980.1"/>
</dbReference>
<accession>A0ABY8WTD2</accession>
<protein>
    <submittedName>
        <fullName evidence="1">Uncharacterized protein</fullName>
    </submittedName>
</protein>
<sequence length="88" mass="9163">MPVAHDALDDPFGGLLADDAGVDVGLQAAPGGARFVRALSASATAAVAKQPAGRVLLDQLAAPLARRLQWPFRDDHAPKATSLTSRRH</sequence>
<dbReference type="EMBL" id="CP126980">
    <property type="protein sequence ID" value="WIN00146.1"/>
    <property type="molecule type" value="Genomic_DNA"/>
</dbReference>
<proteinExistence type="predicted"/>
<name>A0ABY8WTD2_9ACTN</name>
<organism evidence="1 2">
    <name type="scientific">Actinoplanes oblitus</name>
    <dbReference type="NCBI Taxonomy" id="3040509"/>
    <lineage>
        <taxon>Bacteria</taxon>
        <taxon>Bacillati</taxon>
        <taxon>Actinomycetota</taxon>
        <taxon>Actinomycetes</taxon>
        <taxon>Micromonosporales</taxon>
        <taxon>Micromonosporaceae</taxon>
        <taxon>Actinoplanes</taxon>
    </lineage>
</organism>